<keyword evidence="19" id="KW-1185">Reference proteome</keyword>
<comment type="catalytic activity">
    <reaction evidence="15">
        <text>beta-D-fructose 6-phosphate = dihydroxyacetone + D-glyceraldehyde 3-phosphate</text>
        <dbReference type="Rhea" id="RHEA:28002"/>
        <dbReference type="ChEBI" id="CHEBI:16016"/>
        <dbReference type="ChEBI" id="CHEBI:57634"/>
        <dbReference type="ChEBI" id="CHEBI:59776"/>
    </reaction>
</comment>
<dbReference type="InterPro" id="IPR036075">
    <property type="entry name" value="ARMT-1-like_metal-bd_sf"/>
</dbReference>
<comment type="function">
    <text evidence="14">Metal-dependent phosphatase that shows phosphatase activity against several substrates, including fructose-1-phosphate and fructose-6-phosphate. Its preference for fructose-1-phosphate, a strong glycating agent that causes DNA damage rather than a canonical yeast metabolite, suggests a damage-control function in hexose phosphate metabolism. Has also been shown to have O-methyltransferase activity that methylates glutamate residues of target proteins to form gamma-glutamyl methyl ester residues. Possibly methylates PCNA, suggesting it is involved in the DNA damage response.</text>
</comment>
<dbReference type="InterPro" id="IPR039763">
    <property type="entry name" value="ARMT1"/>
</dbReference>
<dbReference type="Pfam" id="PF01937">
    <property type="entry name" value="ARMT1-like_dom"/>
    <property type="match status" value="2"/>
</dbReference>
<dbReference type="Gene3D" id="1.20.930.60">
    <property type="match status" value="1"/>
</dbReference>
<evidence type="ECO:0000256" key="12">
    <source>
        <dbReference type="ARBA" id="ARBA00030842"/>
    </source>
</evidence>
<dbReference type="Proteomes" id="UP001549920">
    <property type="component" value="Unassembled WGS sequence"/>
</dbReference>
<sequence>MSKNELSKKNSKSSQALKSSKTSIGSGNQTNTKSWEDDSQTPDFIYGGPFIKLEKPSPFLDTATPINLQLQGTFKKSFAYYSLKERMPRILTKVIDYCSREGAKIKTKSGASDEELRNFIQYVTKLKNDLMTNKKYSKLKVDTPEAKRWNEWIEQAENSYYFTNTWVFTECYVYRRLREGCELQKGLQNFDPFDEQKEKAFENSIEPMCVVAEKVLTMLPQSEKDKRKADFITLLKICLWANKCDLSLSVGEQVNLQGVVEAATPAEGATAAEAQTPVVQNTILDPFQMITDFKDKILVDDSSKAVDQVIAKIEAIAKAIEGEANLSASKAALTPAAPTAPAAPAAPAAAAAEGAGGAVGAEGAPAEEPPKIPCPAKMVIPQFVMFDIVCDNAGYELFADLCLAHFLVAQKIVQKVRFHVKKIPWFVSDVTPQDFKYTIYQCRSVNFKKEVPQEPPKTAAEGEAAAAPPPTRVIGSDSLRTLGDQWQAFLDDGTFIVLCDDFWTSPHTYKDMKKYDYNLYRKLQFAAAVLFKGDLNYRKLLGERNCNPVLGFEPALQGFIPAPIIAVRTVKADLICGLPKGRYEQLMKLDEQWMQKGDYGVIQFCGKAEPLKVAEKPCLDYGEECRGLGCPVHKDL</sequence>
<evidence type="ECO:0000256" key="10">
    <source>
        <dbReference type="ARBA" id="ARBA00023211"/>
    </source>
</evidence>
<dbReference type="EMBL" id="JBEUOH010000026">
    <property type="protein sequence ID" value="KAL0859755.1"/>
    <property type="molecule type" value="Genomic_DNA"/>
</dbReference>
<evidence type="ECO:0000256" key="5">
    <source>
        <dbReference type="ARBA" id="ARBA00009519"/>
    </source>
</evidence>
<evidence type="ECO:0000256" key="14">
    <source>
        <dbReference type="ARBA" id="ARBA00045980"/>
    </source>
</evidence>
<proteinExistence type="inferred from homology"/>
<keyword evidence="10" id="KW-0464">Manganese</keyword>
<accession>A0ABR3H5B7</accession>
<evidence type="ECO:0000256" key="6">
    <source>
        <dbReference type="ARBA" id="ARBA00017414"/>
    </source>
</evidence>
<evidence type="ECO:0000256" key="11">
    <source>
        <dbReference type="ARBA" id="ARBA00030066"/>
    </source>
</evidence>
<evidence type="ECO:0000256" key="7">
    <source>
        <dbReference type="ARBA" id="ARBA00022596"/>
    </source>
</evidence>
<keyword evidence="7" id="KW-0533">Nickel</keyword>
<evidence type="ECO:0000256" key="15">
    <source>
        <dbReference type="ARBA" id="ARBA00048809"/>
    </source>
</evidence>
<evidence type="ECO:0000256" key="9">
    <source>
        <dbReference type="ARBA" id="ARBA00022801"/>
    </source>
</evidence>
<comment type="similarity">
    <text evidence="5">Belongs to the damage-control phosphatase family. Sugar phosphate phosphatase III subfamily.</text>
</comment>
<comment type="catalytic activity">
    <reaction evidence="2">
        <text>beta-D-fructose 1-phosphate + H2O = D-fructose + phosphate</text>
        <dbReference type="Rhea" id="RHEA:35603"/>
        <dbReference type="ChEBI" id="CHEBI:15377"/>
        <dbReference type="ChEBI" id="CHEBI:37721"/>
        <dbReference type="ChEBI" id="CHEBI:43474"/>
        <dbReference type="ChEBI" id="CHEBI:138881"/>
    </reaction>
</comment>
<dbReference type="PANTHER" id="PTHR12260">
    <property type="entry name" value="DAMAGE-CONTROL PHOSPHATASE ARMT1"/>
    <property type="match status" value="1"/>
</dbReference>
<evidence type="ECO:0000259" key="17">
    <source>
        <dbReference type="Pfam" id="PF01937"/>
    </source>
</evidence>
<dbReference type="InterPro" id="IPR002791">
    <property type="entry name" value="ARMT1-like_metal-bd"/>
</dbReference>
<evidence type="ECO:0000256" key="8">
    <source>
        <dbReference type="ARBA" id="ARBA00022723"/>
    </source>
</evidence>
<gene>
    <name evidence="18" type="ORF">ABMA27_010114</name>
</gene>
<feature type="domain" description="Damage-control phosphatase ARMT1-like metal-binding" evidence="17">
    <location>
        <begin position="387"/>
        <end position="585"/>
    </location>
</feature>
<evidence type="ECO:0000313" key="19">
    <source>
        <dbReference type="Proteomes" id="UP001549920"/>
    </source>
</evidence>
<evidence type="ECO:0000256" key="1">
    <source>
        <dbReference type="ARBA" id="ARBA00000807"/>
    </source>
</evidence>
<protein>
    <recommendedName>
        <fullName evidence="6">Damage-control phosphatase ARMT1</fullName>
    </recommendedName>
    <alternativeName>
        <fullName evidence="13">Acidic residue methyltransferase 1</fullName>
    </alternativeName>
    <alternativeName>
        <fullName evidence="11">Protein-glutamate O-methyltransferase</fullName>
    </alternativeName>
    <alternativeName>
        <fullName evidence="12">Sugar phosphate phosphatase ARMT1</fullName>
    </alternativeName>
</protein>
<evidence type="ECO:0000313" key="18">
    <source>
        <dbReference type="EMBL" id="KAL0859755.1"/>
    </source>
</evidence>
<dbReference type="Gene3D" id="3.40.50.10880">
    <property type="entry name" value="Uncharacterised protein PF01937, DUF89, domain 3"/>
    <property type="match status" value="1"/>
</dbReference>
<name>A0ABR3H5B7_LOXSC</name>
<reference evidence="18 19" key="1">
    <citation type="submission" date="2024-06" db="EMBL/GenBank/DDBJ databases">
        <title>A chromosome-level genome assembly of beet webworm, Loxostege sticticalis.</title>
        <authorList>
            <person name="Zhang Y."/>
        </authorList>
    </citation>
    <scope>NUCLEOTIDE SEQUENCE [LARGE SCALE GENOMIC DNA]</scope>
    <source>
        <strain evidence="18">AQ026</strain>
        <tissue evidence="18">Whole body</tissue>
    </source>
</reference>
<comment type="cofactor">
    <cofactor evidence="3">
        <name>Mn(2+)</name>
        <dbReference type="ChEBI" id="CHEBI:29035"/>
    </cofactor>
</comment>
<dbReference type="PANTHER" id="PTHR12260:SF6">
    <property type="entry name" value="DAMAGE-CONTROL PHOSPHATASE ARMT1"/>
    <property type="match status" value="1"/>
</dbReference>
<keyword evidence="8" id="KW-0479">Metal-binding</keyword>
<dbReference type="SUPFAM" id="SSF111321">
    <property type="entry name" value="AF1104-like"/>
    <property type="match status" value="2"/>
</dbReference>
<comment type="caution">
    <text evidence="18">The sequence shown here is derived from an EMBL/GenBank/DDBJ whole genome shotgun (WGS) entry which is preliminary data.</text>
</comment>
<comment type="cofactor">
    <cofactor evidence="4">
        <name>Ni(2+)</name>
        <dbReference type="ChEBI" id="CHEBI:49786"/>
    </cofactor>
</comment>
<evidence type="ECO:0000256" key="2">
    <source>
        <dbReference type="ARBA" id="ARBA00001326"/>
    </source>
</evidence>
<feature type="compositionally biased region" description="Polar residues" evidence="16">
    <location>
        <begin position="15"/>
        <end position="33"/>
    </location>
</feature>
<organism evidence="18 19">
    <name type="scientific">Loxostege sticticalis</name>
    <name type="common">Beet webworm moth</name>
    <dbReference type="NCBI Taxonomy" id="481309"/>
    <lineage>
        <taxon>Eukaryota</taxon>
        <taxon>Metazoa</taxon>
        <taxon>Ecdysozoa</taxon>
        <taxon>Arthropoda</taxon>
        <taxon>Hexapoda</taxon>
        <taxon>Insecta</taxon>
        <taxon>Pterygota</taxon>
        <taxon>Neoptera</taxon>
        <taxon>Endopterygota</taxon>
        <taxon>Lepidoptera</taxon>
        <taxon>Glossata</taxon>
        <taxon>Ditrysia</taxon>
        <taxon>Pyraloidea</taxon>
        <taxon>Crambidae</taxon>
        <taxon>Pyraustinae</taxon>
        <taxon>Loxostege</taxon>
    </lineage>
</organism>
<feature type="region of interest" description="Disordered" evidence="16">
    <location>
        <begin position="1"/>
        <end position="41"/>
    </location>
</feature>
<evidence type="ECO:0000256" key="4">
    <source>
        <dbReference type="ARBA" id="ARBA00001967"/>
    </source>
</evidence>
<evidence type="ECO:0000256" key="13">
    <source>
        <dbReference type="ARBA" id="ARBA00032801"/>
    </source>
</evidence>
<evidence type="ECO:0000256" key="16">
    <source>
        <dbReference type="SAM" id="MobiDB-lite"/>
    </source>
</evidence>
<keyword evidence="9" id="KW-0378">Hydrolase</keyword>
<feature type="domain" description="Damage-control phosphatase ARMT1-like metal-binding" evidence="17">
    <location>
        <begin position="83"/>
        <end position="254"/>
    </location>
</feature>
<evidence type="ECO:0000256" key="3">
    <source>
        <dbReference type="ARBA" id="ARBA00001936"/>
    </source>
</evidence>
<comment type="catalytic activity">
    <reaction evidence="1">
        <text>L-glutamyl-[protein] + S-adenosyl-L-methionine = [protein]-L-glutamate 5-O-methyl ester + S-adenosyl-L-homocysteine</text>
        <dbReference type="Rhea" id="RHEA:24452"/>
        <dbReference type="Rhea" id="RHEA-COMP:10208"/>
        <dbReference type="Rhea" id="RHEA-COMP:10311"/>
        <dbReference type="ChEBI" id="CHEBI:29973"/>
        <dbReference type="ChEBI" id="CHEBI:57856"/>
        <dbReference type="ChEBI" id="CHEBI:59789"/>
        <dbReference type="ChEBI" id="CHEBI:82795"/>
    </reaction>
</comment>